<gene>
    <name evidence="1" type="ORF">CSB45_08660</name>
</gene>
<evidence type="ECO:0000313" key="2">
    <source>
        <dbReference type="Proteomes" id="UP000229740"/>
    </source>
</evidence>
<dbReference type="Proteomes" id="UP000229740">
    <property type="component" value="Unassembled WGS sequence"/>
</dbReference>
<dbReference type="EMBL" id="PDPS01000029">
    <property type="protein sequence ID" value="PID56985.1"/>
    <property type="molecule type" value="Genomic_DNA"/>
</dbReference>
<accession>A0A2G6E4J7</accession>
<comment type="caution">
    <text evidence="1">The sequence shown here is derived from an EMBL/GenBank/DDBJ whole genome shotgun (WGS) entry which is preliminary data.</text>
</comment>
<reference evidence="1 2" key="1">
    <citation type="submission" date="2017-10" db="EMBL/GenBank/DDBJ databases">
        <title>Novel microbial diversity and functional potential in the marine mammal oral microbiome.</title>
        <authorList>
            <person name="Dudek N.K."/>
            <person name="Sun C.L."/>
            <person name="Burstein D."/>
            <person name="Kantor R.S."/>
            <person name="Aliaga Goltsman D.S."/>
            <person name="Bik E.M."/>
            <person name="Thomas B.C."/>
            <person name="Banfield J.F."/>
            <person name="Relman D.A."/>
        </authorList>
    </citation>
    <scope>NUCLEOTIDE SEQUENCE [LARGE SCALE GENOMIC DNA]</scope>
    <source>
        <strain evidence="1">DOLZORAL124_49_17</strain>
    </source>
</reference>
<evidence type="ECO:0008006" key="3">
    <source>
        <dbReference type="Google" id="ProtNLM"/>
    </source>
</evidence>
<organism evidence="1 2">
    <name type="scientific">candidate division KSB3 bacterium</name>
    <dbReference type="NCBI Taxonomy" id="2044937"/>
    <lineage>
        <taxon>Bacteria</taxon>
        <taxon>candidate division KSB3</taxon>
    </lineage>
</organism>
<protein>
    <recommendedName>
        <fullName evidence="3">CRISPR-associated RAMP protein Csx10</fullName>
    </recommendedName>
</protein>
<evidence type="ECO:0000313" key="1">
    <source>
        <dbReference type="EMBL" id="PID56985.1"/>
    </source>
</evidence>
<dbReference type="AlphaFoldDB" id="A0A2G6E4J7"/>
<name>A0A2G6E4J7_9BACT</name>
<sequence length="515" mass="59198">MFCLKYRVYNEMPLVLTSRAGDPNIVKTEQYIPGNMILGTLAKRCLDRLPKGSGETACDDSFFRECFVGGRMSFGPAYLTVEDADGEQQPYFPLPVSIRQEKYAEKLYDFLYQEEKPLLRTKKVKGFGRLNEKEWQKKEVETSLNFHHARDRNTGITDGEKIFTYESIDPGYCFEGCILGEKEDLQHLLDICDLQWAAYLGRSKNVQYGKIRFVFLQEEAREYASDSCLPAEWSDERGISLSLLSDTIIYNEHGFPSTDSKDLTAYLSRILGCSVNVEKARTRQGNSENFVGVWRLRTPSEYCFLAGSSFLLELGAYDAGKLADLEMSGIGERTHQGFGRCRFAWQTEKELKLQETHKPSLVKPEGKVPEMTREILSTLLVQTLEKKTEFLAIQAQSKFLRLPTNSLLGRLENTISNAASTKEWHDFLKDLRKTAKAQLEDCHNTRKSLLSYLLTEKIDARIVIKTSASNLQNFVDDFSLRLDKEDELNARLYKRYWVIFLSMMRKRKDREGGRN</sequence>
<proteinExistence type="predicted"/>